<sequence>MTYTTDRSRPETRDFVFDPVRQPELFDDVRRRRIFAFLLDVVAIAALTFVTGVAVFVLGLLTFGLGWLIFAFLWQAVALLYTAFTLGGPNSATPGMRAMGLEMRLWDGAPMYPLLAAVHALGYWLSVVFLTPFVLLVSLISDRKRLLHDMLLGTVVINSPGDAEYGRFGRYER</sequence>
<feature type="domain" description="RDD" evidence="7">
    <location>
        <begin position="32"/>
        <end position="152"/>
    </location>
</feature>
<feature type="transmembrane region" description="Helical" evidence="6">
    <location>
        <begin position="34"/>
        <end position="58"/>
    </location>
</feature>
<feature type="transmembrane region" description="Helical" evidence="6">
    <location>
        <begin position="65"/>
        <end position="84"/>
    </location>
</feature>
<evidence type="ECO:0000256" key="6">
    <source>
        <dbReference type="SAM" id="Phobius"/>
    </source>
</evidence>
<dbReference type="GO" id="GO:0005886">
    <property type="term" value="C:plasma membrane"/>
    <property type="evidence" value="ECO:0007669"/>
    <property type="project" value="UniProtKB-SubCell"/>
</dbReference>
<reference evidence="8 9" key="1">
    <citation type="submission" date="2017-07" db="EMBL/GenBank/DDBJ databases">
        <title>Draft Genome Sequences of Select Purple Nonsulfur Bacteria.</title>
        <authorList>
            <person name="Lasarre B."/>
            <person name="Mckinlay J.B."/>
        </authorList>
    </citation>
    <scope>NUCLEOTIDE SEQUENCE [LARGE SCALE GENOMIC DNA]</scope>
    <source>
        <strain evidence="8 9">DSM 11290</strain>
    </source>
</reference>
<evidence type="ECO:0000313" key="9">
    <source>
        <dbReference type="Proteomes" id="UP000249299"/>
    </source>
</evidence>
<proteinExistence type="predicted"/>
<dbReference type="Proteomes" id="UP000249299">
    <property type="component" value="Unassembled WGS sequence"/>
</dbReference>
<dbReference type="InterPro" id="IPR010432">
    <property type="entry name" value="RDD"/>
</dbReference>
<dbReference type="InterPro" id="IPR051791">
    <property type="entry name" value="Pra-immunoreactive"/>
</dbReference>
<comment type="subcellular location">
    <subcellularLocation>
        <location evidence="1">Cell membrane</location>
        <topology evidence="1">Multi-pass membrane protein</topology>
    </subcellularLocation>
</comment>
<evidence type="ECO:0000256" key="3">
    <source>
        <dbReference type="ARBA" id="ARBA00022692"/>
    </source>
</evidence>
<dbReference type="RefSeq" id="WP_111434295.1">
    <property type="nucleotide sequence ID" value="NZ_JACIGG010000020.1"/>
</dbReference>
<dbReference type="OrthoDB" id="7270324at2"/>
<dbReference type="Pfam" id="PF06271">
    <property type="entry name" value="RDD"/>
    <property type="match status" value="1"/>
</dbReference>
<evidence type="ECO:0000256" key="5">
    <source>
        <dbReference type="ARBA" id="ARBA00023136"/>
    </source>
</evidence>
<dbReference type="PANTHER" id="PTHR36115">
    <property type="entry name" value="PROLINE-RICH ANTIGEN HOMOLOG-RELATED"/>
    <property type="match status" value="1"/>
</dbReference>
<feature type="transmembrane region" description="Helical" evidence="6">
    <location>
        <begin position="121"/>
        <end position="140"/>
    </location>
</feature>
<keyword evidence="2" id="KW-1003">Cell membrane</keyword>
<keyword evidence="9" id="KW-1185">Reference proteome</keyword>
<keyword evidence="4 6" id="KW-1133">Transmembrane helix</keyword>
<evidence type="ECO:0000256" key="4">
    <source>
        <dbReference type="ARBA" id="ARBA00022989"/>
    </source>
</evidence>
<dbReference type="AlphaFoldDB" id="A0A327JN51"/>
<evidence type="ECO:0000259" key="7">
    <source>
        <dbReference type="Pfam" id="PF06271"/>
    </source>
</evidence>
<dbReference type="EMBL" id="NPEV01000018">
    <property type="protein sequence ID" value="RAI27491.1"/>
    <property type="molecule type" value="Genomic_DNA"/>
</dbReference>
<accession>A0A327JN51</accession>
<protein>
    <recommendedName>
        <fullName evidence="7">RDD domain-containing protein</fullName>
    </recommendedName>
</protein>
<evidence type="ECO:0000256" key="1">
    <source>
        <dbReference type="ARBA" id="ARBA00004651"/>
    </source>
</evidence>
<organism evidence="8 9">
    <name type="scientific">Rhodobium orientis</name>
    <dbReference type="NCBI Taxonomy" id="34017"/>
    <lineage>
        <taxon>Bacteria</taxon>
        <taxon>Pseudomonadati</taxon>
        <taxon>Pseudomonadota</taxon>
        <taxon>Alphaproteobacteria</taxon>
        <taxon>Hyphomicrobiales</taxon>
        <taxon>Rhodobiaceae</taxon>
        <taxon>Rhodobium</taxon>
    </lineage>
</organism>
<evidence type="ECO:0000256" key="2">
    <source>
        <dbReference type="ARBA" id="ARBA00022475"/>
    </source>
</evidence>
<name>A0A327JN51_9HYPH</name>
<keyword evidence="5 6" id="KW-0472">Membrane</keyword>
<keyword evidence="3 6" id="KW-0812">Transmembrane</keyword>
<evidence type="ECO:0000313" key="8">
    <source>
        <dbReference type="EMBL" id="RAI27491.1"/>
    </source>
</evidence>
<comment type="caution">
    <text evidence="8">The sequence shown here is derived from an EMBL/GenBank/DDBJ whole genome shotgun (WGS) entry which is preliminary data.</text>
</comment>
<gene>
    <name evidence="8" type="ORF">CH339_10090</name>
</gene>